<evidence type="ECO:0000313" key="5">
    <source>
        <dbReference type="EnsemblMetazoa" id="PHUM497850-PA"/>
    </source>
</evidence>
<dbReference type="Gene3D" id="1.10.472.80">
    <property type="entry name" value="Ypt/Rab-GAP domain of gyp1p, domain 3"/>
    <property type="match status" value="1"/>
</dbReference>
<feature type="coiled-coil region" evidence="1">
    <location>
        <begin position="374"/>
        <end position="401"/>
    </location>
</feature>
<keyword evidence="1" id="KW-0175">Coiled coil</keyword>
<dbReference type="KEGG" id="phu:Phum_PHUM497850"/>
<dbReference type="Gene3D" id="1.10.8.270">
    <property type="entry name" value="putative rabgap domain of human tbc1 domain family member 14 like domains"/>
    <property type="match status" value="1"/>
</dbReference>
<evidence type="ECO:0000256" key="1">
    <source>
        <dbReference type="SAM" id="Coils"/>
    </source>
</evidence>
<evidence type="ECO:0000313" key="4">
    <source>
        <dbReference type="EMBL" id="EEB18008.1"/>
    </source>
</evidence>
<dbReference type="FunFam" id="1.10.8.270:FF:000008">
    <property type="entry name" value="Putative TBC1 domain family member 14"/>
    <property type="match status" value="1"/>
</dbReference>
<reference evidence="4" key="2">
    <citation type="submission" date="2007-04" db="EMBL/GenBank/DDBJ databases">
        <title>The genome of the human body louse.</title>
        <authorList>
            <consortium name="The Human Body Louse Genome Consortium"/>
            <person name="Kirkness E."/>
            <person name="Walenz B."/>
            <person name="Hass B."/>
            <person name="Bruggner R."/>
            <person name="Strausberg R."/>
        </authorList>
    </citation>
    <scope>NUCLEOTIDE SEQUENCE</scope>
    <source>
        <strain evidence="4">USDA</strain>
    </source>
</reference>
<dbReference type="VEuPathDB" id="VectorBase:PHUM497850"/>
<dbReference type="GO" id="GO:0031267">
    <property type="term" value="F:small GTPase binding"/>
    <property type="evidence" value="ECO:0007669"/>
    <property type="project" value="TreeGrafter"/>
</dbReference>
<dbReference type="InterPro" id="IPR000195">
    <property type="entry name" value="Rab-GAP-TBC_dom"/>
</dbReference>
<dbReference type="GO" id="GO:0005773">
    <property type="term" value="C:vacuole"/>
    <property type="evidence" value="ECO:0007669"/>
    <property type="project" value="UniProtKB-ARBA"/>
</dbReference>
<gene>
    <name evidence="5" type="primary">8236197</name>
    <name evidence="4" type="ORF">Phum_PHUM497850</name>
</gene>
<dbReference type="OrthoDB" id="294251at2759"/>
<dbReference type="OMA" id="RESNCIC"/>
<dbReference type="PANTHER" id="PTHR47219">
    <property type="entry name" value="RAB GTPASE-ACTIVATING PROTEIN 1-LIKE"/>
    <property type="match status" value="1"/>
</dbReference>
<dbReference type="EMBL" id="DS235830">
    <property type="protein sequence ID" value="EEB18008.1"/>
    <property type="molecule type" value="Genomic_DNA"/>
</dbReference>
<organism>
    <name type="scientific">Pediculus humanus subsp. corporis</name>
    <name type="common">Body louse</name>
    <dbReference type="NCBI Taxonomy" id="121224"/>
    <lineage>
        <taxon>Eukaryota</taxon>
        <taxon>Metazoa</taxon>
        <taxon>Ecdysozoa</taxon>
        <taxon>Arthropoda</taxon>
        <taxon>Hexapoda</taxon>
        <taxon>Insecta</taxon>
        <taxon>Pterygota</taxon>
        <taxon>Neoptera</taxon>
        <taxon>Paraneoptera</taxon>
        <taxon>Psocodea</taxon>
        <taxon>Troctomorpha</taxon>
        <taxon>Phthiraptera</taxon>
        <taxon>Anoplura</taxon>
        <taxon>Pediculidae</taxon>
        <taxon>Pediculus</taxon>
    </lineage>
</organism>
<accession>E0VXA2</accession>
<dbReference type="HOGENOM" id="CLU_015133_2_0_1"/>
<dbReference type="FunFam" id="1.10.472.80:FF:000006">
    <property type="entry name" value="TBC1 domain family member 14"/>
    <property type="match status" value="1"/>
</dbReference>
<reference evidence="4" key="1">
    <citation type="submission" date="2007-04" db="EMBL/GenBank/DDBJ databases">
        <title>Annotation of Pediculus humanus corporis strain USDA.</title>
        <authorList>
            <person name="Kirkness E."/>
            <person name="Hannick L."/>
            <person name="Hass B."/>
            <person name="Bruggner R."/>
            <person name="Lawson D."/>
            <person name="Bidwell S."/>
            <person name="Joardar V."/>
            <person name="Caler E."/>
            <person name="Walenz B."/>
            <person name="Inman J."/>
            <person name="Schobel S."/>
            <person name="Galinsky K."/>
            <person name="Amedeo P."/>
            <person name="Strausberg R."/>
        </authorList>
    </citation>
    <scope>NUCLEOTIDE SEQUENCE</scope>
    <source>
        <strain evidence="4">USDA</strain>
    </source>
</reference>
<dbReference type="SUPFAM" id="SSF47923">
    <property type="entry name" value="Ypt/Rab-GAP domain of gyp1p"/>
    <property type="match status" value="2"/>
</dbReference>
<evidence type="ECO:0000256" key="2">
    <source>
        <dbReference type="SAM" id="MobiDB-lite"/>
    </source>
</evidence>
<dbReference type="EMBL" id="AAZO01006033">
    <property type="status" value="NOT_ANNOTATED_CDS"/>
    <property type="molecule type" value="Genomic_DNA"/>
</dbReference>
<reference evidence="5" key="3">
    <citation type="submission" date="2021-02" db="UniProtKB">
        <authorList>
            <consortium name="EnsemblMetazoa"/>
        </authorList>
    </citation>
    <scope>IDENTIFICATION</scope>
    <source>
        <strain evidence="5">USDA</strain>
    </source>
</reference>
<dbReference type="GO" id="GO:0005096">
    <property type="term" value="F:GTPase activator activity"/>
    <property type="evidence" value="ECO:0007669"/>
    <property type="project" value="TreeGrafter"/>
</dbReference>
<dbReference type="GeneID" id="8236197"/>
<dbReference type="InParanoid" id="E0VXA2"/>
<dbReference type="Gene3D" id="1.10.10.750">
    <property type="entry name" value="Ypt/Rab-GAP domain of gyp1p, domain 1"/>
    <property type="match status" value="1"/>
</dbReference>
<dbReference type="SMART" id="SM00164">
    <property type="entry name" value="TBC"/>
    <property type="match status" value="1"/>
</dbReference>
<dbReference type="Pfam" id="PF00566">
    <property type="entry name" value="RabGAP-TBC"/>
    <property type="match status" value="1"/>
</dbReference>
<dbReference type="InterPro" id="IPR035969">
    <property type="entry name" value="Rab-GAP_TBC_sf"/>
</dbReference>
<feature type="region of interest" description="Disordered" evidence="2">
    <location>
        <begin position="123"/>
        <end position="142"/>
    </location>
</feature>
<proteinExistence type="predicted"/>
<sequence>MPGKLNESRESNCICDGLTEMDGDIHKSQNSDEINVNESEIKNNWFKTWPNEKNYDKLNQISDSNMDSDSAENFKSMKSQIPLNKLLDKIPLAYSPITKQIHILTSNENKILTRENYQLVDDNENLDDSDEDTRQFWTSSTTPQINDEGKNLVLQSCMQETNECEENKLNKLWNSKIGYSDEKCEKNGRLKTEQNMVKTETSSFSSIVSSLSDSNSHIDESMSNKFNVVEDNDEMSVRSHWSHDSGSTCEENSKFFDNKCKIPGNKDDKRKSGFSGFFTKNVFTWKPTNALSSHGWKLFGKVSNNDEKTSSNNPTVFEFENQSSSNDSPATVKKYEDVVISSSALILHNRPANLPAKSLDEKLKHELEYEQIVEAAKRKELKESKKRKKQIQQQLKFEEQLTNASKTWNLDILPKWETMKNTKKTRDLWWSGIPPSLRGKVWKLAIGNDLNITHQLYEICLARAQEKLKSGGGGGKKKSSRENSPSSSGNKESSVELIQLDISRTFPQLCIFQEGGPYYDILHCLLGAYVCYRPDVGYVQGMSFIAAILILNLEPADAFVCFANLLNRPCHMAFFTLNQTLMNAYYETYNSFLKENLPKLSQHFEESCLTPDLYLLDWVYSVFAKSMPLDVACRIWDVFLRDGEEFLFRTALGILHLHQNKLLKLDFINGAQFLTKLPENLSPDLLFKSIDCIKMSIGKVKFSQILSTYVENGGSHQR</sequence>
<dbReference type="PANTHER" id="PTHR47219:SF15">
    <property type="entry name" value="TBC1 DOMAIN FAMILY MEMBER 12 ISOFORM X1"/>
    <property type="match status" value="1"/>
</dbReference>
<feature type="compositionally biased region" description="Low complexity" evidence="2">
    <location>
        <begin position="482"/>
        <end position="492"/>
    </location>
</feature>
<dbReference type="STRING" id="121224.E0VXA2"/>
<feature type="region of interest" description="Disordered" evidence="2">
    <location>
        <begin position="468"/>
        <end position="493"/>
    </location>
</feature>
<dbReference type="Proteomes" id="UP000009046">
    <property type="component" value="Unassembled WGS sequence"/>
</dbReference>
<feature type="domain" description="Rab-GAP TBC" evidence="3">
    <location>
        <begin position="432"/>
        <end position="643"/>
    </location>
</feature>
<dbReference type="eggNOG" id="KOG2223">
    <property type="taxonomic scope" value="Eukaryota"/>
</dbReference>
<protein>
    <recommendedName>
        <fullName evidence="3">Rab-GAP TBC domain-containing protein</fullName>
    </recommendedName>
</protein>
<keyword evidence="6" id="KW-1185">Reference proteome</keyword>
<dbReference type="InterPro" id="IPR050302">
    <property type="entry name" value="Rab_GAP_TBC_domain"/>
</dbReference>
<dbReference type="RefSeq" id="XP_002430746.1">
    <property type="nucleotide sequence ID" value="XM_002430701.1"/>
</dbReference>
<evidence type="ECO:0000313" key="6">
    <source>
        <dbReference type="Proteomes" id="UP000009046"/>
    </source>
</evidence>
<evidence type="ECO:0000259" key="3">
    <source>
        <dbReference type="PROSITE" id="PS50086"/>
    </source>
</evidence>
<dbReference type="EnsemblMetazoa" id="PHUM497850-RA">
    <property type="protein sequence ID" value="PHUM497850-PA"/>
    <property type="gene ID" value="PHUM497850"/>
</dbReference>
<dbReference type="AlphaFoldDB" id="E0VXA2"/>
<dbReference type="FunFam" id="1.10.10.750:FF:000005">
    <property type="entry name" value="TBC1 domain family member 14"/>
    <property type="match status" value="1"/>
</dbReference>
<dbReference type="PROSITE" id="PS50086">
    <property type="entry name" value="TBC_RABGAP"/>
    <property type="match status" value="1"/>
</dbReference>
<dbReference type="CTD" id="8236197"/>
<dbReference type="GO" id="GO:0016192">
    <property type="term" value="P:vesicle-mediated transport"/>
    <property type="evidence" value="ECO:0007669"/>
    <property type="project" value="UniProtKB-ARBA"/>
</dbReference>
<name>E0VXA2_PEDHC</name>
<dbReference type="GO" id="GO:0031410">
    <property type="term" value="C:cytoplasmic vesicle"/>
    <property type="evidence" value="ECO:0007669"/>
    <property type="project" value="UniProtKB-ARBA"/>
</dbReference>